<organism evidence="10 11">
    <name type="scientific">Sinimarinibacterium flocculans</name>
    <dbReference type="NCBI Taxonomy" id="985250"/>
    <lineage>
        <taxon>Bacteria</taxon>
        <taxon>Pseudomonadati</taxon>
        <taxon>Pseudomonadota</taxon>
        <taxon>Gammaproteobacteria</taxon>
        <taxon>Nevskiales</taxon>
        <taxon>Nevskiaceae</taxon>
        <taxon>Sinimarinibacterium</taxon>
    </lineage>
</organism>
<protein>
    <recommendedName>
        <fullName evidence="8">Ribonuclease VapC</fullName>
        <shortName evidence="8">RNase VapC</shortName>
        <ecNumber evidence="8">3.1.-.-</ecNumber>
    </recommendedName>
    <alternativeName>
        <fullName evidence="8">Toxin VapC</fullName>
    </alternativeName>
</protein>
<comment type="cofactor">
    <cofactor evidence="1 8">
        <name>Mg(2+)</name>
        <dbReference type="ChEBI" id="CHEBI:18420"/>
    </cofactor>
</comment>
<proteinExistence type="inferred from homology"/>
<dbReference type="EC" id="3.1.-.-" evidence="8"/>
<comment type="caution">
    <text evidence="10">The sequence shown here is derived from an EMBL/GenBank/DDBJ whole genome shotgun (WGS) entry which is preliminary data.</text>
</comment>
<evidence type="ECO:0000256" key="6">
    <source>
        <dbReference type="ARBA" id="ARBA00022842"/>
    </source>
</evidence>
<evidence type="ECO:0000256" key="2">
    <source>
        <dbReference type="ARBA" id="ARBA00022649"/>
    </source>
</evidence>
<keyword evidence="4 8" id="KW-0479">Metal-binding</keyword>
<dbReference type="InterPro" id="IPR002716">
    <property type="entry name" value="PIN_dom"/>
</dbReference>
<keyword evidence="11" id="KW-1185">Reference proteome</keyword>
<reference evidence="10 11" key="1">
    <citation type="submission" date="2018-04" db="EMBL/GenBank/DDBJ databases">
        <title>Genomic Encyclopedia of Type Strains, Phase IV (KMG-IV): sequencing the most valuable type-strain genomes for metagenomic binning, comparative biology and taxonomic classification.</title>
        <authorList>
            <person name="Goeker M."/>
        </authorList>
    </citation>
    <scope>NUCLEOTIDE SEQUENCE [LARGE SCALE GENOMIC DNA]</scope>
    <source>
        <strain evidence="10 11">DSM 104150</strain>
    </source>
</reference>
<dbReference type="SUPFAM" id="SSF88723">
    <property type="entry name" value="PIN domain-like"/>
    <property type="match status" value="1"/>
</dbReference>
<evidence type="ECO:0000256" key="4">
    <source>
        <dbReference type="ARBA" id="ARBA00022723"/>
    </source>
</evidence>
<keyword evidence="3 8" id="KW-0540">Nuclease</keyword>
<accession>A0A318EAD7</accession>
<dbReference type="GO" id="GO:0000287">
    <property type="term" value="F:magnesium ion binding"/>
    <property type="evidence" value="ECO:0007669"/>
    <property type="project" value="UniProtKB-UniRule"/>
</dbReference>
<keyword evidence="8" id="KW-0800">Toxin</keyword>
<dbReference type="AlphaFoldDB" id="A0A318EAD7"/>
<dbReference type="InterPro" id="IPR022907">
    <property type="entry name" value="VapC_family"/>
</dbReference>
<name>A0A318EAD7_9GAMM</name>
<feature type="binding site" evidence="8">
    <location>
        <position position="99"/>
    </location>
    <ligand>
        <name>Mg(2+)</name>
        <dbReference type="ChEBI" id="CHEBI:18420"/>
    </ligand>
</feature>
<dbReference type="HAMAP" id="MF_00265">
    <property type="entry name" value="VapC_Nob1"/>
    <property type="match status" value="1"/>
</dbReference>
<evidence type="ECO:0000256" key="5">
    <source>
        <dbReference type="ARBA" id="ARBA00022801"/>
    </source>
</evidence>
<dbReference type="GO" id="GO:0016787">
    <property type="term" value="F:hydrolase activity"/>
    <property type="evidence" value="ECO:0007669"/>
    <property type="project" value="UniProtKB-KW"/>
</dbReference>
<dbReference type="PANTHER" id="PTHR33653">
    <property type="entry name" value="RIBONUCLEASE VAPC2"/>
    <property type="match status" value="1"/>
</dbReference>
<dbReference type="GO" id="GO:0004519">
    <property type="term" value="F:endonuclease activity"/>
    <property type="evidence" value="ECO:0007669"/>
    <property type="project" value="UniProtKB-KW"/>
</dbReference>
<dbReference type="InterPro" id="IPR029060">
    <property type="entry name" value="PIN-like_dom_sf"/>
</dbReference>
<sequence>MARFLLDTNICIYIRQKRPPEVLARFEKLKAGDAVLSVVTYGELLYGAHKSKQREIALARLADLVSLLPVLEMPSAAAAEYGEIRANLERKGEKIGGNDLWIAAHAKAEGLILVTNNEREFKRVPGLKLQNWAASS</sequence>
<comment type="similarity">
    <text evidence="7 8">Belongs to the PINc/VapC protein family.</text>
</comment>
<feature type="binding site" evidence="8">
    <location>
        <position position="7"/>
    </location>
    <ligand>
        <name>Mg(2+)</name>
        <dbReference type="ChEBI" id="CHEBI:18420"/>
    </ligand>
</feature>
<evidence type="ECO:0000313" key="10">
    <source>
        <dbReference type="EMBL" id="PXV66508.1"/>
    </source>
</evidence>
<dbReference type="CDD" id="cd18735">
    <property type="entry name" value="PIN_HiVapC1-like"/>
    <property type="match status" value="1"/>
</dbReference>
<dbReference type="PANTHER" id="PTHR33653:SF1">
    <property type="entry name" value="RIBONUCLEASE VAPC2"/>
    <property type="match status" value="1"/>
</dbReference>
<keyword evidence="10" id="KW-0255">Endonuclease</keyword>
<dbReference type="InterPro" id="IPR050556">
    <property type="entry name" value="Type_II_TA_system_RNase"/>
</dbReference>
<dbReference type="Gene3D" id="3.40.50.1010">
    <property type="entry name" value="5'-nuclease"/>
    <property type="match status" value="1"/>
</dbReference>
<evidence type="ECO:0000256" key="1">
    <source>
        <dbReference type="ARBA" id="ARBA00001946"/>
    </source>
</evidence>
<evidence type="ECO:0000313" key="11">
    <source>
        <dbReference type="Proteomes" id="UP000248330"/>
    </source>
</evidence>
<feature type="domain" description="PIN" evidence="9">
    <location>
        <begin position="5"/>
        <end position="126"/>
    </location>
</feature>
<dbReference type="GO" id="GO:0090729">
    <property type="term" value="F:toxin activity"/>
    <property type="evidence" value="ECO:0007669"/>
    <property type="project" value="UniProtKB-KW"/>
</dbReference>
<evidence type="ECO:0000256" key="7">
    <source>
        <dbReference type="ARBA" id="ARBA00038093"/>
    </source>
</evidence>
<evidence type="ECO:0000256" key="8">
    <source>
        <dbReference type="HAMAP-Rule" id="MF_00265"/>
    </source>
</evidence>
<keyword evidence="6 8" id="KW-0460">Magnesium</keyword>
<dbReference type="RefSeq" id="WP_110265638.1">
    <property type="nucleotide sequence ID" value="NZ_CAWNXA010000007.1"/>
</dbReference>
<keyword evidence="5 8" id="KW-0378">Hydrolase</keyword>
<comment type="function">
    <text evidence="8">Toxic component of a toxin-antitoxin (TA) system. An RNase.</text>
</comment>
<dbReference type="Proteomes" id="UP000248330">
    <property type="component" value="Unassembled WGS sequence"/>
</dbReference>
<gene>
    <name evidence="8" type="primary">vapC</name>
    <name evidence="10" type="ORF">C8D93_10772</name>
</gene>
<keyword evidence="2 8" id="KW-1277">Toxin-antitoxin system</keyword>
<evidence type="ECO:0000256" key="3">
    <source>
        <dbReference type="ARBA" id="ARBA00022722"/>
    </source>
</evidence>
<dbReference type="Pfam" id="PF01850">
    <property type="entry name" value="PIN"/>
    <property type="match status" value="1"/>
</dbReference>
<evidence type="ECO:0000259" key="9">
    <source>
        <dbReference type="Pfam" id="PF01850"/>
    </source>
</evidence>
<dbReference type="EMBL" id="QICN01000007">
    <property type="protein sequence ID" value="PXV66508.1"/>
    <property type="molecule type" value="Genomic_DNA"/>
</dbReference>
<dbReference type="GO" id="GO:0004540">
    <property type="term" value="F:RNA nuclease activity"/>
    <property type="evidence" value="ECO:0007669"/>
    <property type="project" value="InterPro"/>
</dbReference>
<dbReference type="OrthoDB" id="9796690at2"/>